<feature type="region of interest" description="Disordered" evidence="4">
    <location>
        <begin position="1"/>
        <end position="23"/>
    </location>
</feature>
<accession>A0AAP0NK19</accession>
<dbReference type="PANTHER" id="PTHR23151:SF90">
    <property type="entry name" value="DIHYDROLIPOYLLYSINE-RESIDUE ACETYLTRANSFERASE COMPONENT OF PYRUVATE DEHYDROGENASE COMPLEX, MITOCHONDRIAL-RELATED"/>
    <property type="match status" value="1"/>
</dbReference>
<evidence type="ECO:0000313" key="8">
    <source>
        <dbReference type="Proteomes" id="UP001417504"/>
    </source>
</evidence>
<feature type="region of interest" description="Disordered" evidence="4">
    <location>
        <begin position="102"/>
        <end position="149"/>
    </location>
</feature>
<dbReference type="Gene3D" id="2.40.50.100">
    <property type="match status" value="1"/>
</dbReference>
<evidence type="ECO:0000256" key="4">
    <source>
        <dbReference type="SAM" id="MobiDB-lite"/>
    </source>
</evidence>
<feature type="region of interest" description="Disordered" evidence="4">
    <location>
        <begin position="183"/>
        <end position="203"/>
    </location>
</feature>
<dbReference type="GO" id="GO:0004742">
    <property type="term" value="F:dihydrolipoyllysine-residue acetyltransferase activity"/>
    <property type="evidence" value="ECO:0007669"/>
    <property type="project" value="TreeGrafter"/>
</dbReference>
<evidence type="ECO:0000259" key="5">
    <source>
        <dbReference type="Pfam" id="PF00198"/>
    </source>
</evidence>
<gene>
    <name evidence="7" type="ORF">Sjap_017928</name>
</gene>
<dbReference type="AlphaFoldDB" id="A0AAP0NK19"/>
<dbReference type="Pfam" id="PF00364">
    <property type="entry name" value="Biotin_lipoyl"/>
    <property type="match status" value="1"/>
</dbReference>
<dbReference type="Pfam" id="PF00198">
    <property type="entry name" value="2-oxoacid_dh"/>
    <property type="match status" value="1"/>
</dbReference>
<keyword evidence="3" id="KW-0012">Acyltransferase</keyword>
<keyword evidence="3" id="KW-0808">Transferase</keyword>
<dbReference type="Proteomes" id="UP001417504">
    <property type="component" value="Unassembled WGS sequence"/>
</dbReference>
<proteinExistence type="inferred from homology"/>
<evidence type="ECO:0000259" key="6">
    <source>
        <dbReference type="Pfam" id="PF00364"/>
    </source>
</evidence>
<feature type="domain" description="Lipoyl-binding" evidence="6">
    <location>
        <begin position="25"/>
        <end position="83"/>
    </location>
</feature>
<dbReference type="EC" id="2.3.1.-" evidence="3"/>
<dbReference type="PANTHER" id="PTHR23151">
    <property type="entry name" value="DIHYDROLIPOAMIDE ACETYL/SUCCINYL-TRANSFERASE-RELATED"/>
    <property type="match status" value="1"/>
</dbReference>
<dbReference type="InterPro" id="IPR000089">
    <property type="entry name" value="Biotin_lipoyl"/>
</dbReference>
<name>A0AAP0NK19_9MAGN</name>
<evidence type="ECO:0000256" key="3">
    <source>
        <dbReference type="RuleBase" id="RU003423"/>
    </source>
</evidence>
<dbReference type="InterPro" id="IPR023213">
    <property type="entry name" value="CAT-like_dom_sf"/>
</dbReference>
<dbReference type="CDD" id="cd06849">
    <property type="entry name" value="lipoyl_domain"/>
    <property type="match status" value="1"/>
</dbReference>
<dbReference type="SUPFAM" id="SSF51230">
    <property type="entry name" value="Single hybrid motif"/>
    <property type="match status" value="1"/>
</dbReference>
<organism evidence="7 8">
    <name type="scientific">Stephania japonica</name>
    <dbReference type="NCBI Taxonomy" id="461633"/>
    <lineage>
        <taxon>Eukaryota</taxon>
        <taxon>Viridiplantae</taxon>
        <taxon>Streptophyta</taxon>
        <taxon>Embryophyta</taxon>
        <taxon>Tracheophyta</taxon>
        <taxon>Spermatophyta</taxon>
        <taxon>Magnoliopsida</taxon>
        <taxon>Ranunculales</taxon>
        <taxon>Menispermaceae</taxon>
        <taxon>Menispermoideae</taxon>
        <taxon>Cissampelideae</taxon>
        <taxon>Stephania</taxon>
    </lineage>
</organism>
<evidence type="ECO:0000256" key="2">
    <source>
        <dbReference type="ARBA" id="ARBA00022823"/>
    </source>
</evidence>
<sequence length="332" mass="35698">MADLEGQDHGPSSSSVGDNDDDFIVYSKEGNNARWFKKEGDEVSPEDILCEVEIDNATVAMECTEEVFLAKIIHGDGAKVIKIGEVNATTVEDEDDIAKFKDYKPSQCQGDSKEAKVPSILPHPTPSKKEDIEPVSSAEPKKPKVANAPQSGSRIFVPLSKIKGTGSDGTIVQADIERLCCESSSGKGASAPPTSKPKDKATEAGINYTDLPISQIRKVIVFLYHSVNVVVQTEHGLFVPVIRDADKKRLSKIADEVKSFTQKAKENSLKPEDNEGGTFTVSNLGGTYGIKQFCAIINPPQSGLLAVGSGAIGAEWLKAFKGYVENPESMLL</sequence>
<feature type="domain" description="2-oxoacid dehydrogenase acyltransferase catalytic" evidence="5">
    <location>
        <begin position="218"/>
        <end position="309"/>
    </location>
</feature>
<comment type="caution">
    <text evidence="7">The sequence shown here is derived from an EMBL/GenBank/DDBJ whole genome shotgun (WGS) entry which is preliminary data.</text>
</comment>
<dbReference type="InterPro" id="IPR001078">
    <property type="entry name" value="2-oxoacid_DH_actylTfrase"/>
</dbReference>
<dbReference type="InterPro" id="IPR011053">
    <property type="entry name" value="Single_hybrid_motif"/>
</dbReference>
<keyword evidence="2 3" id="KW-0450">Lipoyl</keyword>
<dbReference type="Gene3D" id="3.30.559.10">
    <property type="entry name" value="Chloramphenicol acetyltransferase-like domain"/>
    <property type="match status" value="1"/>
</dbReference>
<dbReference type="GO" id="GO:0045254">
    <property type="term" value="C:pyruvate dehydrogenase complex"/>
    <property type="evidence" value="ECO:0007669"/>
    <property type="project" value="InterPro"/>
</dbReference>
<comment type="similarity">
    <text evidence="1 3">Belongs to the 2-oxoacid dehydrogenase family.</text>
</comment>
<dbReference type="GO" id="GO:0006086">
    <property type="term" value="P:pyruvate decarboxylation to acetyl-CoA"/>
    <property type="evidence" value="ECO:0007669"/>
    <property type="project" value="InterPro"/>
</dbReference>
<dbReference type="EMBL" id="JBBNAE010000007">
    <property type="protein sequence ID" value="KAK9109868.1"/>
    <property type="molecule type" value="Genomic_DNA"/>
</dbReference>
<protein>
    <recommendedName>
        <fullName evidence="3">Dihydrolipoamide acetyltransferase component of pyruvate dehydrogenase complex</fullName>
        <ecNumber evidence="3">2.3.1.-</ecNumber>
    </recommendedName>
</protein>
<evidence type="ECO:0000256" key="1">
    <source>
        <dbReference type="ARBA" id="ARBA00007317"/>
    </source>
</evidence>
<keyword evidence="8" id="KW-1185">Reference proteome</keyword>
<comment type="cofactor">
    <cofactor evidence="3">
        <name>(R)-lipoate</name>
        <dbReference type="ChEBI" id="CHEBI:83088"/>
    </cofactor>
</comment>
<reference evidence="7 8" key="1">
    <citation type="submission" date="2024-01" db="EMBL/GenBank/DDBJ databases">
        <title>Genome assemblies of Stephania.</title>
        <authorList>
            <person name="Yang L."/>
        </authorList>
    </citation>
    <scope>NUCLEOTIDE SEQUENCE [LARGE SCALE GENOMIC DNA]</scope>
    <source>
        <strain evidence="7">QJT</strain>
        <tissue evidence="7">Leaf</tissue>
    </source>
</reference>
<evidence type="ECO:0000313" key="7">
    <source>
        <dbReference type="EMBL" id="KAK9109868.1"/>
    </source>
</evidence>
<dbReference type="InterPro" id="IPR045257">
    <property type="entry name" value="E2/Pdx1"/>
</dbReference>
<dbReference type="SUPFAM" id="SSF52777">
    <property type="entry name" value="CoA-dependent acyltransferases"/>
    <property type="match status" value="1"/>
</dbReference>